<dbReference type="Pfam" id="PF20434">
    <property type="entry name" value="BD-FAE"/>
    <property type="match status" value="1"/>
</dbReference>
<dbReference type="GO" id="GO:0016787">
    <property type="term" value="F:hydrolase activity"/>
    <property type="evidence" value="ECO:0007669"/>
    <property type="project" value="UniProtKB-KW"/>
</dbReference>
<dbReference type="SUPFAM" id="SSF53474">
    <property type="entry name" value="alpha/beta-Hydrolases"/>
    <property type="match status" value="1"/>
</dbReference>
<dbReference type="InterPro" id="IPR050300">
    <property type="entry name" value="GDXG_lipolytic_enzyme"/>
</dbReference>
<gene>
    <name evidence="3" type="ORF">SAMN02983006_01199</name>
</gene>
<feature type="domain" description="BD-FAE-like" evidence="2">
    <location>
        <begin position="30"/>
        <end position="222"/>
    </location>
</feature>
<dbReference type="OrthoDB" id="9794725at2"/>
<dbReference type="RefSeq" id="WP_089861005.1">
    <property type="nucleotide sequence ID" value="NZ_FOTI01000013.1"/>
</dbReference>
<organism evidence="3 4">
    <name type="scientific">Halanaerobium salsuginis</name>
    <dbReference type="NCBI Taxonomy" id="29563"/>
    <lineage>
        <taxon>Bacteria</taxon>
        <taxon>Bacillati</taxon>
        <taxon>Bacillota</taxon>
        <taxon>Clostridia</taxon>
        <taxon>Halanaerobiales</taxon>
        <taxon>Halanaerobiaceae</taxon>
        <taxon>Halanaerobium</taxon>
    </lineage>
</organism>
<accession>A0A1I4HUR4</accession>
<protein>
    <submittedName>
        <fullName evidence="3">Acetyl esterase/lipase</fullName>
    </submittedName>
</protein>
<evidence type="ECO:0000313" key="4">
    <source>
        <dbReference type="Proteomes" id="UP000199006"/>
    </source>
</evidence>
<dbReference type="STRING" id="29563.SAMN02983006_01199"/>
<name>A0A1I4HUR4_9FIRM</name>
<dbReference type="EMBL" id="FOTI01000013">
    <property type="protein sequence ID" value="SFL45909.1"/>
    <property type="molecule type" value="Genomic_DNA"/>
</dbReference>
<keyword evidence="4" id="KW-1185">Reference proteome</keyword>
<evidence type="ECO:0000256" key="1">
    <source>
        <dbReference type="ARBA" id="ARBA00022801"/>
    </source>
</evidence>
<keyword evidence="1" id="KW-0378">Hydrolase</keyword>
<dbReference type="AlphaFoldDB" id="A0A1I4HUR4"/>
<dbReference type="PANTHER" id="PTHR48081:SF6">
    <property type="entry name" value="PEPTIDASE S9 PROLYL OLIGOPEPTIDASE CATALYTIC DOMAIN-CONTAINING PROTEIN"/>
    <property type="match status" value="1"/>
</dbReference>
<evidence type="ECO:0000259" key="2">
    <source>
        <dbReference type="Pfam" id="PF20434"/>
    </source>
</evidence>
<sequence>MIDIWQNQVPGFKHNLTDPAPGLAKYLINQSDRPAILILPGGGYTHRADHEGQAVAEFFNSHGYNAFVLHYRVAPYRYPYPLIDALRAVKYIKAKTDIWQLKKNSLAVVGFSAGGHLAALVGSNNSKYRKVYSQCLKEDNFIADQIEAEDSLINALILGYPVITAGEFSHSGSIENLLGKNPDPGLLADFSIEANICLNTAPTFVWHTAADQSVPVENTLKLCCSLSNYNIEFASHIFPHGGHGLGLAKDNKLASQWQQLAINWLAEFL</sequence>
<dbReference type="InterPro" id="IPR049492">
    <property type="entry name" value="BD-FAE-like_dom"/>
</dbReference>
<evidence type="ECO:0000313" key="3">
    <source>
        <dbReference type="EMBL" id="SFL45909.1"/>
    </source>
</evidence>
<dbReference type="Proteomes" id="UP000199006">
    <property type="component" value="Unassembled WGS sequence"/>
</dbReference>
<dbReference type="PANTHER" id="PTHR48081">
    <property type="entry name" value="AB HYDROLASE SUPERFAMILY PROTEIN C4A8.06C"/>
    <property type="match status" value="1"/>
</dbReference>
<dbReference type="Gene3D" id="3.40.50.1820">
    <property type="entry name" value="alpha/beta hydrolase"/>
    <property type="match status" value="1"/>
</dbReference>
<proteinExistence type="predicted"/>
<dbReference type="InterPro" id="IPR029058">
    <property type="entry name" value="AB_hydrolase_fold"/>
</dbReference>
<reference evidence="3 4" key="1">
    <citation type="submission" date="2016-10" db="EMBL/GenBank/DDBJ databases">
        <authorList>
            <person name="de Groot N.N."/>
        </authorList>
    </citation>
    <scope>NUCLEOTIDE SEQUENCE [LARGE SCALE GENOMIC DNA]</scope>
    <source>
        <strain evidence="3 4">ATCC 51327</strain>
    </source>
</reference>